<keyword evidence="1" id="KW-0472">Membrane</keyword>
<feature type="transmembrane region" description="Helical" evidence="1">
    <location>
        <begin position="142"/>
        <end position="160"/>
    </location>
</feature>
<proteinExistence type="predicted"/>
<keyword evidence="1" id="KW-1133">Transmembrane helix</keyword>
<feature type="transmembrane region" description="Helical" evidence="1">
    <location>
        <begin position="7"/>
        <end position="25"/>
    </location>
</feature>
<evidence type="ECO:0000313" key="3">
    <source>
        <dbReference type="Proteomes" id="UP001140258"/>
    </source>
</evidence>
<name>A0ABT2EVH9_METVO</name>
<sequence length="181" mass="21647">MNSFTKYLGIYSSISYIICYMTTYGELPKDILLNNNFLIYFIMVLLTYKILMDNRSPILYFLYMKSSDALYNYQKLLVEKYGLNKSQYDEKWIYAYLSQYCLTQVNEIDDSLRNCSYPKFCDLTTSIIIFILFQYFHNILNWQLKIMGFLIIILWILAYLDIKHSYNNTISILKGAYYGKI</sequence>
<evidence type="ECO:0000256" key="1">
    <source>
        <dbReference type="SAM" id="Phobius"/>
    </source>
</evidence>
<dbReference type="Proteomes" id="UP001140258">
    <property type="component" value="Unassembled WGS sequence"/>
</dbReference>
<keyword evidence="1" id="KW-0812">Transmembrane</keyword>
<organism evidence="2 3">
    <name type="scientific">Methanococcus voltae PS</name>
    <dbReference type="NCBI Taxonomy" id="523842"/>
    <lineage>
        <taxon>Archaea</taxon>
        <taxon>Methanobacteriati</taxon>
        <taxon>Methanobacteriota</taxon>
        <taxon>Methanomada group</taxon>
        <taxon>Methanococci</taxon>
        <taxon>Methanococcales</taxon>
        <taxon>Methanococcaceae</taxon>
        <taxon>Methanococcus</taxon>
    </lineage>
</organism>
<gene>
    <name evidence="2" type="ORF">M2325_000646</name>
</gene>
<dbReference type="EMBL" id="JANUCQ010000002">
    <property type="protein sequence ID" value="MCS3921961.1"/>
    <property type="molecule type" value="Genomic_DNA"/>
</dbReference>
<comment type="caution">
    <text evidence="2">The sequence shown here is derived from an EMBL/GenBank/DDBJ whole genome shotgun (WGS) entry which is preliminary data.</text>
</comment>
<evidence type="ECO:0000313" key="2">
    <source>
        <dbReference type="EMBL" id="MCS3921961.1"/>
    </source>
</evidence>
<keyword evidence="3" id="KW-1185">Reference proteome</keyword>
<reference evidence="2" key="1">
    <citation type="submission" date="2022-08" db="EMBL/GenBank/DDBJ databases">
        <title>Genomic Encyclopedia of Type Strains, Phase V (KMG-V): Genome sequencing to study the core and pangenomes of soil and plant-associated prokaryotes.</title>
        <authorList>
            <person name="Whitman W."/>
        </authorList>
    </citation>
    <scope>NUCLEOTIDE SEQUENCE</scope>
    <source>
        <strain evidence="2">PS</strain>
    </source>
</reference>
<feature type="transmembrane region" description="Helical" evidence="1">
    <location>
        <begin position="31"/>
        <end position="51"/>
    </location>
</feature>
<accession>A0ABT2EVH9</accession>
<protein>
    <submittedName>
        <fullName evidence="2">Uncharacterized protein</fullName>
    </submittedName>
</protein>
<dbReference type="RefSeq" id="WP_259050937.1">
    <property type="nucleotide sequence ID" value="NZ_JANUCQ010000002.1"/>
</dbReference>